<proteinExistence type="inferred from homology"/>
<evidence type="ECO:0000313" key="11">
    <source>
        <dbReference type="Proteomes" id="UP000749646"/>
    </source>
</evidence>
<comment type="catalytic activity">
    <reaction evidence="9">
        <text>N(2)-acetyl-L-ornithine + L-glutamate = N-acetyl-L-glutamate + L-ornithine</text>
        <dbReference type="Rhea" id="RHEA:15349"/>
        <dbReference type="ChEBI" id="CHEBI:29985"/>
        <dbReference type="ChEBI" id="CHEBI:44337"/>
        <dbReference type="ChEBI" id="CHEBI:46911"/>
        <dbReference type="ChEBI" id="CHEBI:57805"/>
        <dbReference type="EC" id="2.3.1.35"/>
    </reaction>
</comment>
<dbReference type="Pfam" id="PF01960">
    <property type="entry name" value="ArgJ"/>
    <property type="match status" value="1"/>
</dbReference>
<dbReference type="OrthoDB" id="4199794at2759"/>
<dbReference type="Gene3D" id="3.10.20.340">
    <property type="entry name" value="ArgJ beta chain, C-terminal domain"/>
    <property type="match status" value="1"/>
</dbReference>
<comment type="caution">
    <text evidence="10">The sequence shown here is derived from an EMBL/GenBank/DDBJ whole genome shotgun (WGS) entry which is preliminary data.</text>
</comment>
<comment type="subcellular location">
    <subcellularLocation>
        <location evidence="9">Mitochondrion matrix</location>
    </subcellularLocation>
</comment>
<reference evidence="10" key="1">
    <citation type="journal article" date="2020" name="Fungal Divers.">
        <title>Resolving the Mortierellaceae phylogeny through synthesis of multi-gene phylogenetics and phylogenomics.</title>
        <authorList>
            <person name="Vandepol N."/>
            <person name="Liber J."/>
            <person name="Desiro A."/>
            <person name="Na H."/>
            <person name="Kennedy M."/>
            <person name="Barry K."/>
            <person name="Grigoriev I.V."/>
            <person name="Miller A.N."/>
            <person name="O'Donnell K."/>
            <person name="Stajich J.E."/>
            <person name="Bonito G."/>
        </authorList>
    </citation>
    <scope>NUCLEOTIDE SEQUENCE</scope>
    <source>
        <strain evidence="10">MES-2147</strain>
    </source>
</reference>
<evidence type="ECO:0000256" key="5">
    <source>
        <dbReference type="ARBA" id="ARBA00022813"/>
    </source>
</evidence>
<feature type="chain" id="PRO_5040555490" description="Arginine biosynthesis bifunctional protein ArgJ beta chain" evidence="9">
    <location>
        <begin position="3"/>
        <end position="226"/>
    </location>
</feature>
<evidence type="ECO:0000256" key="4">
    <source>
        <dbReference type="ARBA" id="ARBA00022679"/>
    </source>
</evidence>
<dbReference type="InterPro" id="IPR042195">
    <property type="entry name" value="ArgJ_beta_C"/>
</dbReference>
<comment type="caution">
    <text evidence="9">Lacks conserved residue(s) required for the propagation of feature annotation.</text>
</comment>
<protein>
    <recommendedName>
        <fullName evidence="9">Arginine biosynthesis bifunctional protein ArgJ, mitochondrial</fullName>
    </recommendedName>
    <domain>
        <recommendedName>
            <fullName evidence="9">Glutamate N-acetyltransferase</fullName>
            <shortName evidence="9">GAT</shortName>
            <ecNumber evidence="9">2.3.1.35</ecNumber>
        </recommendedName>
        <alternativeName>
            <fullName evidence="9">Ornithine acetyltransferase</fullName>
            <shortName evidence="9">OATase</shortName>
        </alternativeName>
        <alternativeName>
            <fullName evidence="9">Ornithine transacetylase</fullName>
        </alternativeName>
    </domain>
    <domain>
        <recommendedName>
            <fullName evidence="9">Amino-acid acetyltransferase</fullName>
            <ecNumber evidence="9">2.3.1.1</ecNumber>
        </recommendedName>
        <alternativeName>
            <fullName evidence="9">N-acetylglutamate synthase</fullName>
            <shortName evidence="9">AGS</shortName>
        </alternativeName>
    </domain>
    <component>
        <recommendedName>
            <fullName evidence="9">Arginine biosynthesis bifunctional protein ArgJ alpha chain</fullName>
        </recommendedName>
    </component>
    <component>
        <recommendedName>
            <fullName evidence="9">Arginine biosynthesis bifunctional protein ArgJ beta chain</fullName>
        </recommendedName>
    </component>
</protein>
<evidence type="ECO:0000313" key="10">
    <source>
        <dbReference type="EMBL" id="KAF9925478.1"/>
    </source>
</evidence>
<dbReference type="AlphaFoldDB" id="A0A9P6IM56"/>
<evidence type="ECO:0000256" key="1">
    <source>
        <dbReference type="ARBA" id="ARBA00006774"/>
    </source>
</evidence>
<feature type="binding site" evidence="9">
    <location>
        <position position="3"/>
    </location>
    <ligand>
        <name>substrate</name>
    </ligand>
</feature>
<comment type="subunit">
    <text evidence="9">Heterodimer of an alpha and a beta chain.</text>
</comment>
<keyword evidence="11" id="KW-1185">Reference proteome</keyword>
<keyword evidence="8 9" id="KW-0012">Acyltransferase</keyword>
<dbReference type="InterPro" id="IPR016117">
    <property type="entry name" value="ArgJ-like_dom_sf"/>
</dbReference>
<evidence type="ECO:0000256" key="3">
    <source>
        <dbReference type="ARBA" id="ARBA00022605"/>
    </source>
</evidence>
<organism evidence="10 11">
    <name type="scientific">Modicella reniformis</name>
    <dbReference type="NCBI Taxonomy" id="1440133"/>
    <lineage>
        <taxon>Eukaryota</taxon>
        <taxon>Fungi</taxon>
        <taxon>Fungi incertae sedis</taxon>
        <taxon>Mucoromycota</taxon>
        <taxon>Mortierellomycotina</taxon>
        <taxon>Mortierellomycetes</taxon>
        <taxon>Mortierellales</taxon>
        <taxon>Mortierellaceae</taxon>
        <taxon>Modicella</taxon>
    </lineage>
</organism>
<comment type="PTM">
    <text evidence="9">The alpha and beta chains are autoproteolytically processed from a single precursor protein within the mitochondrion.</text>
</comment>
<dbReference type="GO" id="GO:0005759">
    <property type="term" value="C:mitochondrial matrix"/>
    <property type="evidence" value="ECO:0007669"/>
    <property type="project" value="UniProtKB-SubCell"/>
</dbReference>
<dbReference type="InterPro" id="IPR002813">
    <property type="entry name" value="Arg_biosynth_ArgJ"/>
</dbReference>
<feature type="binding site" evidence="9">
    <location>
        <position position="92"/>
    </location>
    <ligand>
        <name>substrate</name>
    </ligand>
</feature>
<keyword evidence="4 9" id="KW-0808">Transferase</keyword>
<keyword evidence="5 9" id="KW-0068">Autocatalytic cleavage</keyword>
<dbReference type="EC" id="2.3.1.35" evidence="9"/>
<comment type="similarity">
    <text evidence="1 9">Belongs to the ArgJ family.</text>
</comment>
<dbReference type="GO" id="GO:0004042">
    <property type="term" value="F:L-glutamate N-acetyltransferase activity"/>
    <property type="evidence" value="ECO:0007669"/>
    <property type="project" value="UniProtKB-UniRule"/>
</dbReference>
<dbReference type="HAMAP" id="MF_01106">
    <property type="entry name" value="ArgJ"/>
    <property type="match status" value="1"/>
</dbReference>
<accession>A0A9P6IM56</accession>
<evidence type="ECO:0000256" key="9">
    <source>
        <dbReference type="HAMAP-Rule" id="MF_03124"/>
    </source>
</evidence>
<evidence type="ECO:0000256" key="2">
    <source>
        <dbReference type="ARBA" id="ARBA00022571"/>
    </source>
</evidence>
<feature type="active site" description="Nucleophile" evidence="9">
    <location>
        <position position="3"/>
    </location>
</feature>
<comment type="pathway">
    <text evidence="9">Amino-acid biosynthesis; L-arginine biosynthesis; L-ornithine and N-acetyl-L-glutamate from L-glutamate and N(2)-acetyl-L-ornithine (cyclic): step 1/1.</text>
</comment>
<dbReference type="PANTHER" id="PTHR23100:SF0">
    <property type="entry name" value="ARGININE BIOSYNTHESIS BIFUNCTIONAL PROTEIN ARGJ, MITOCHONDRIAL"/>
    <property type="match status" value="1"/>
</dbReference>
<keyword evidence="3 9" id="KW-0028">Amino-acid biosynthesis</keyword>
<gene>
    <name evidence="10" type="ORF">BGZ65_007720</name>
</gene>
<dbReference type="FunFam" id="3.10.20.340:FF:000002">
    <property type="entry name" value="Arginine biosynthesis bifunctional protein ArgJ, mitochondrial"/>
    <property type="match status" value="1"/>
</dbReference>
<name>A0A9P6IM56_9FUNG</name>
<dbReference type="SUPFAM" id="SSF56266">
    <property type="entry name" value="DmpA/ArgJ-like"/>
    <property type="match status" value="1"/>
</dbReference>
<keyword evidence="2 9" id="KW-0055">Arginine biosynthesis</keyword>
<evidence type="ECO:0000256" key="8">
    <source>
        <dbReference type="ARBA" id="ARBA00023315"/>
    </source>
</evidence>
<dbReference type="PANTHER" id="PTHR23100">
    <property type="entry name" value="ARGININE BIOSYNTHESIS BIFUNCTIONAL PROTEIN ARGJ"/>
    <property type="match status" value="1"/>
</dbReference>
<evidence type="ECO:0000256" key="6">
    <source>
        <dbReference type="ARBA" id="ARBA00023128"/>
    </source>
</evidence>
<feature type="chain" id="PRO_5040555489" description="Arginine biosynthesis bifunctional protein ArgJ alpha chain" evidence="9">
    <location>
        <begin position="1"/>
        <end position="2"/>
    </location>
</feature>
<dbReference type="GO" id="GO:0004358">
    <property type="term" value="F:L-glutamate N-acetyltransferase activity, acting on acetyl-L-ornithine as donor"/>
    <property type="evidence" value="ECO:0007669"/>
    <property type="project" value="UniProtKB-UniRule"/>
</dbReference>
<dbReference type="Gene3D" id="3.60.70.12">
    <property type="entry name" value="L-amino peptidase D-ALA esterase/amidase"/>
    <property type="match status" value="1"/>
</dbReference>
<dbReference type="EMBL" id="JAAAHW010010482">
    <property type="protein sequence ID" value="KAF9925478.1"/>
    <property type="molecule type" value="Genomic_DNA"/>
</dbReference>
<keyword evidence="7 9" id="KW-0511">Multifunctional enzyme</keyword>
<comment type="pathway">
    <text evidence="9">Amino-acid biosynthesis; L-arginine biosynthesis; N(2)-acetyl-L-ornithine from L-glutamate: step 1/4.</text>
</comment>
<comment type="catalytic activity">
    <reaction evidence="9">
        <text>L-glutamate + acetyl-CoA = N-acetyl-L-glutamate + CoA + H(+)</text>
        <dbReference type="Rhea" id="RHEA:24292"/>
        <dbReference type="ChEBI" id="CHEBI:15378"/>
        <dbReference type="ChEBI" id="CHEBI:29985"/>
        <dbReference type="ChEBI" id="CHEBI:44337"/>
        <dbReference type="ChEBI" id="CHEBI:57287"/>
        <dbReference type="ChEBI" id="CHEBI:57288"/>
        <dbReference type="EC" id="2.3.1.1"/>
    </reaction>
</comment>
<dbReference type="GO" id="GO:0006526">
    <property type="term" value="P:L-arginine biosynthetic process"/>
    <property type="evidence" value="ECO:0007669"/>
    <property type="project" value="UniProtKB-UniRule"/>
</dbReference>
<evidence type="ECO:0000256" key="7">
    <source>
        <dbReference type="ARBA" id="ARBA00023268"/>
    </source>
</evidence>
<keyword evidence="6 9" id="KW-0496">Mitochondrion</keyword>
<feature type="binding site" evidence="9">
    <location>
        <position position="221"/>
    </location>
    <ligand>
        <name>substrate</name>
    </ligand>
</feature>
<feature type="binding site" evidence="9">
    <location>
        <position position="226"/>
    </location>
    <ligand>
        <name>substrate</name>
    </ligand>
</feature>
<dbReference type="Proteomes" id="UP000749646">
    <property type="component" value="Unassembled WGS sequence"/>
</dbReference>
<feature type="site" description="Cleavage; by autolysis" evidence="9">
    <location>
        <begin position="2"/>
        <end position="3"/>
    </location>
</feature>
<sequence length="226" mass="24455">MATLLGTIVTDLGVESDLLQQALTHAVDRSFNAISIDGDMSTNDTVALLANAGATDGKIVVDQITNRDFEAFKDNLTEFAQELSQLVVRDGEGATKFVKVSVEGAPSFEAAKTVASTIATSSLVKTALYGQDANWGRILCAVGYSGVKEIDPKKVSVSFIPTDNSTPLKLLVNGEPEQVDEERASEILKMEDLEIRVELNLGTEKTAYWTCDLSHEYISINADYRS</sequence>
<comment type="function">
    <text evidence="9">Catalyzes two activities which are involved in the cyclic version of arginine biosynthesis: the synthesis of acetylglutamate from glutamate and acetyl-CoA, and of ornithine by transacetylation between acetylornithine and glutamate.</text>
</comment>
<dbReference type="EC" id="2.3.1.1" evidence="9"/>
<dbReference type="GO" id="GO:0006592">
    <property type="term" value="P:ornithine biosynthetic process"/>
    <property type="evidence" value="ECO:0007669"/>
    <property type="project" value="TreeGrafter"/>
</dbReference>